<gene>
    <name evidence="1" type="ORF">AAFF_G00282630</name>
</gene>
<proteinExistence type="predicted"/>
<comment type="caution">
    <text evidence="1">The sequence shown here is derived from an EMBL/GenBank/DDBJ whole genome shotgun (WGS) entry which is preliminary data.</text>
</comment>
<accession>A0AAD7TBE4</accession>
<reference evidence="1" key="1">
    <citation type="journal article" date="2023" name="Science">
        <title>Genome structures resolve the early diversification of teleost fishes.</title>
        <authorList>
            <person name="Parey E."/>
            <person name="Louis A."/>
            <person name="Montfort J."/>
            <person name="Bouchez O."/>
            <person name="Roques C."/>
            <person name="Iampietro C."/>
            <person name="Lluch J."/>
            <person name="Castinel A."/>
            <person name="Donnadieu C."/>
            <person name="Desvignes T."/>
            <person name="Floi Bucao C."/>
            <person name="Jouanno E."/>
            <person name="Wen M."/>
            <person name="Mejri S."/>
            <person name="Dirks R."/>
            <person name="Jansen H."/>
            <person name="Henkel C."/>
            <person name="Chen W.J."/>
            <person name="Zahm M."/>
            <person name="Cabau C."/>
            <person name="Klopp C."/>
            <person name="Thompson A.W."/>
            <person name="Robinson-Rechavi M."/>
            <person name="Braasch I."/>
            <person name="Lecointre G."/>
            <person name="Bobe J."/>
            <person name="Postlethwait J.H."/>
            <person name="Berthelot C."/>
            <person name="Roest Crollius H."/>
            <person name="Guiguen Y."/>
        </authorList>
    </citation>
    <scope>NUCLEOTIDE SEQUENCE</scope>
    <source>
        <strain evidence="1">NC1722</strain>
    </source>
</reference>
<dbReference type="EMBL" id="JAINUG010000004">
    <property type="protein sequence ID" value="KAJ8417036.1"/>
    <property type="molecule type" value="Genomic_DNA"/>
</dbReference>
<protein>
    <submittedName>
        <fullName evidence="1">Uncharacterized protein</fullName>
    </submittedName>
</protein>
<sequence>MTSRPSFNTPSAAQLYSAATHVCAVLRALLHAALLRVAPQIANERCYLPPPRPGAGAPHPPLVWTRMPSSVPSKGLVLFHPSDD</sequence>
<organism evidence="1 2">
    <name type="scientific">Aldrovandia affinis</name>
    <dbReference type="NCBI Taxonomy" id="143900"/>
    <lineage>
        <taxon>Eukaryota</taxon>
        <taxon>Metazoa</taxon>
        <taxon>Chordata</taxon>
        <taxon>Craniata</taxon>
        <taxon>Vertebrata</taxon>
        <taxon>Euteleostomi</taxon>
        <taxon>Actinopterygii</taxon>
        <taxon>Neopterygii</taxon>
        <taxon>Teleostei</taxon>
        <taxon>Notacanthiformes</taxon>
        <taxon>Halosauridae</taxon>
        <taxon>Aldrovandia</taxon>
    </lineage>
</organism>
<keyword evidence="2" id="KW-1185">Reference proteome</keyword>
<evidence type="ECO:0000313" key="1">
    <source>
        <dbReference type="EMBL" id="KAJ8417036.1"/>
    </source>
</evidence>
<dbReference type="Proteomes" id="UP001221898">
    <property type="component" value="Unassembled WGS sequence"/>
</dbReference>
<name>A0AAD7TBE4_9TELE</name>
<evidence type="ECO:0000313" key="2">
    <source>
        <dbReference type="Proteomes" id="UP001221898"/>
    </source>
</evidence>
<dbReference type="AlphaFoldDB" id="A0AAD7TBE4"/>